<evidence type="ECO:0000313" key="1">
    <source>
        <dbReference type="EMBL" id="KAJ4848593.1"/>
    </source>
</evidence>
<name>A0A9Q0JNT4_9ROSI</name>
<comment type="caution">
    <text evidence="1">The sequence shown here is derived from an EMBL/GenBank/DDBJ whole genome shotgun (WGS) entry which is preliminary data.</text>
</comment>
<feature type="non-terminal residue" evidence="1">
    <location>
        <position position="1"/>
    </location>
</feature>
<organism evidence="1 2">
    <name type="scientific">Turnera subulata</name>
    <dbReference type="NCBI Taxonomy" id="218843"/>
    <lineage>
        <taxon>Eukaryota</taxon>
        <taxon>Viridiplantae</taxon>
        <taxon>Streptophyta</taxon>
        <taxon>Embryophyta</taxon>
        <taxon>Tracheophyta</taxon>
        <taxon>Spermatophyta</taxon>
        <taxon>Magnoliopsida</taxon>
        <taxon>eudicotyledons</taxon>
        <taxon>Gunneridae</taxon>
        <taxon>Pentapetalae</taxon>
        <taxon>rosids</taxon>
        <taxon>fabids</taxon>
        <taxon>Malpighiales</taxon>
        <taxon>Passifloraceae</taxon>
        <taxon>Turnera</taxon>
    </lineage>
</organism>
<evidence type="ECO:0000313" key="2">
    <source>
        <dbReference type="Proteomes" id="UP001141552"/>
    </source>
</evidence>
<reference evidence="1" key="1">
    <citation type="submission" date="2022-02" db="EMBL/GenBank/DDBJ databases">
        <authorList>
            <person name="Henning P.M."/>
            <person name="McCubbin A.G."/>
            <person name="Shore J.S."/>
        </authorList>
    </citation>
    <scope>NUCLEOTIDE SEQUENCE</scope>
    <source>
        <strain evidence="1">F60SS</strain>
        <tissue evidence="1">Leaves</tissue>
    </source>
</reference>
<gene>
    <name evidence="1" type="ORF">Tsubulata_020260</name>
</gene>
<dbReference type="Gene3D" id="3.10.450.10">
    <property type="match status" value="1"/>
</dbReference>
<keyword evidence="2" id="KW-1185">Reference proteome</keyword>
<dbReference type="PANTHER" id="PTHR31228:SF22">
    <property type="entry name" value="CYSTATIN_MONELLIN SUPERFAMILY PROTEIN"/>
    <property type="match status" value="1"/>
</dbReference>
<dbReference type="EMBL" id="JAKUCV010000869">
    <property type="protein sequence ID" value="KAJ4848593.1"/>
    <property type="molecule type" value="Genomic_DNA"/>
</dbReference>
<sequence length="214" mass="24531">SITIKSWPHIRIPVLLVVLVWRRRRRRIYQARRMIIGTSSVMEETQLTTACMVPLYNGVDSETLAMYVPKKVKKVYDLYSAVVDGSEGFDCDANLYKKLPKYIKKGNNQPVDVVEHADSLEKCSLLAIGKHNSEKKTNLKFESIIKANMVDETGGMLLDIDYYITLKAKNMSIEPPEVKTYKAKVAFMPFMKKRQYHLYRFLGPIDDAEDTSVA</sequence>
<proteinExistence type="predicted"/>
<accession>A0A9Q0JNT4</accession>
<protein>
    <submittedName>
        <fullName evidence="1">Uncharacterized protein</fullName>
    </submittedName>
</protein>
<dbReference type="Proteomes" id="UP001141552">
    <property type="component" value="Unassembled WGS sequence"/>
</dbReference>
<dbReference type="AlphaFoldDB" id="A0A9Q0JNT4"/>
<dbReference type="PANTHER" id="PTHR31228">
    <property type="entry name" value="CYSTATIN/MONELLIN SUPERFAMILY PROTEIN"/>
    <property type="match status" value="1"/>
</dbReference>
<reference evidence="1" key="2">
    <citation type="journal article" date="2023" name="Plants (Basel)">
        <title>Annotation of the Turnera subulata (Passifloraceae) Draft Genome Reveals the S-Locus Evolved after the Divergence of Turneroideae from Passifloroideae in a Stepwise Manner.</title>
        <authorList>
            <person name="Henning P.M."/>
            <person name="Roalson E.H."/>
            <person name="Mir W."/>
            <person name="McCubbin A.G."/>
            <person name="Shore J.S."/>
        </authorList>
    </citation>
    <scope>NUCLEOTIDE SEQUENCE</scope>
    <source>
        <strain evidence="1">F60SS</strain>
    </source>
</reference>